<gene>
    <name evidence="1" type="ORF">F3087_18250</name>
</gene>
<name>A0A5N0EF96_9NOCA</name>
<organism evidence="1 2">
    <name type="scientific">Nocardia colli</name>
    <dbReference type="NCBI Taxonomy" id="2545717"/>
    <lineage>
        <taxon>Bacteria</taxon>
        <taxon>Bacillati</taxon>
        <taxon>Actinomycetota</taxon>
        <taxon>Actinomycetes</taxon>
        <taxon>Mycobacteriales</taxon>
        <taxon>Nocardiaceae</taxon>
        <taxon>Nocardia</taxon>
    </lineage>
</organism>
<sequence>MAAIALIASAPPAEAKCDALKELKPEVQELMDYVKEECAQNSRISLEKRTKIVASIDAAEKELNIDGKSDFITVIHWLKGQLLDGSNADICNDKAIQDKLKNRMMAEVGVSRGMKAKKEVEADCPKFKAFFDKVLIAVRS</sequence>
<protein>
    <submittedName>
        <fullName evidence="1">Uncharacterized protein</fullName>
    </submittedName>
</protein>
<proteinExistence type="predicted"/>
<dbReference type="RefSeq" id="WP_150403173.1">
    <property type="nucleotide sequence ID" value="NZ_VXLC01000006.1"/>
</dbReference>
<evidence type="ECO:0000313" key="2">
    <source>
        <dbReference type="Proteomes" id="UP000323876"/>
    </source>
</evidence>
<dbReference type="AlphaFoldDB" id="A0A5N0EF96"/>
<evidence type="ECO:0000313" key="1">
    <source>
        <dbReference type="EMBL" id="KAA8887603.1"/>
    </source>
</evidence>
<dbReference type="Proteomes" id="UP000323876">
    <property type="component" value="Unassembled WGS sequence"/>
</dbReference>
<keyword evidence="2" id="KW-1185">Reference proteome</keyword>
<reference evidence="1 2" key="1">
    <citation type="submission" date="2019-09" db="EMBL/GenBank/DDBJ databases">
        <authorList>
            <person name="Wang X."/>
        </authorList>
    </citation>
    <scope>NUCLEOTIDE SEQUENCE [LARGE SCALE GENOMIC DNA]</scope>
    <source>
        <strain evidence="1 2">CICC 11023</strain>
    </source>
</reference>
<comment type="caution">
    <text evidence="1">The sequence shown here is derived from an EMBL/GenBank/DDBJ whole genome shotgun (WGS) entry which is preliminary data.</text>
</comment>
<dbReference type="EMBL" id="VXLC01000006">
    <property type="protein sequence ID" value="KAA8887603.1"/>
    <property type="molecule type" value="Genomic_DNA"/>
</dbReference>
<accession>A0A5N0EF96</accession>